<evidence type="ECO:0000313" key="4">
    <source>
        <dbReference type="EMBL" id="KJV64589.1"/>
    </source>
</evidence>
<dbReference type="GO" id="GO:0016740">
    <property type="term" value="F:transferase activity"/>
    <property type="evidence" value="ECO:0007669"/>
    <property type="project" value="UniProtKB-KW"/>
</dbReference>
<dbReference type="PATRIC" id="fig|1359152.3.peg.1182"/>
<dbReference type="CDD" id="cd06223">
    <property type="entry name" value="PRTases_typeI"/>
    <property type="match status" value="1"/>
</dbReference>
<evidence type="ECO:0000256" key="1">
    <source>
        <dbReference type="ARBA" id="ARBA00008007"/>
    </source>
</evidence>
<dbReference type="SUPFAM" id="SSF53271">
    <property type="entry name" value="PRTase-like"/>
    <property type="match status" value="1"/>
</dbReference>
<dbReference type="Pfam" id="PF18912">
    <property type="entry name" value="DZR_2"/>
    <property type="match status" value="1"/>
</dbReference>
<dbReference type="Proteomes" id="UP000033441">
    <property type="component" value="Unassembled WGS sequence"/>
</dbReference>
<name>A0A0F3NCH9_ANAPH</name>
<keyword evidence="4" id="KW-0808">Transferase</keyword>
<evidence type="ECO:0000259" key="3">
    <source>
        <dbReference type="Pfam" id="PF18912"/>
    </source>
</evidence>
<proteinExistence type="inferred from homology"/>
<sequence length="251" mass="28229">MSFCSFVKRCYCRVGCILRTTAQKFIEVFFPRSCVNCGIYTVRDAALCVSCINNIKFLQGYFCIKCGNTLEQNAGVCVRCTAFNSHLSELESVFEYDDTSKNMVLQFKFYGDISNIKTYAGWMFEKGKELLARAELIVPVPMHCMRLRRRKYNQSVLLARALSKLCGIPLEVFTLKKAKNTTPQSHLSASKRSKNVWNSFKVTNSVLFRGKVVVLIDDVVTTGASLQECARVLKNSGAKEVIGLTLARTMS</sequence>
<reference evidence="4 5" key="1">
    <citation type="submission" date="2015-02" db="EMBL/GenBank/DDBJ databases">
        <title>Genome Sequencing of Rickettsiales.</title>
        <authorList>
            <person name="Daugherty S.C."/>
            <person name="Su Q."/>
            <person name="Abolude K."/>
            <person name="Beier-Sexton M."/>
            <person name="Carlyon J.A."/>
            <person name="Carter R."/>
            <person name="Day N.P."/>
            <person name="Dumler S.J."/>
            <person name="Dyachenko V."/>
            <person name="Godinez A."/>
            <person name="Kurtti T.J."/>
            <person name="Lichay M."/>
            <person name="Mullins K.E."/>
            <person name="Ott S."/>
            <person name="Pappas-Brown V."/>
            <person name="Paris D.H."/>
            <person name="Patel P."/>
            <person name="Richards A.L."/>
            <person name="Sadzewicz L."/>
            <person name="Sears K."/>
            <person name="Seidman D."/>
            <person name="Sengamalay N."/>
            <person name="Stenos J."/>
            <person name="Tallon L.J."/>
            <person name="Vincent G."/>
            <person name="Fraser C.M."/>
            <person name="Munderloh U."/>
            <person name="Dunning-Hotopp J.C."/>
        </authorList>
    </citation>
    <scope>NUCLEOTIDE SEQUENCE [LARGE SCALE GENOMIC DNA]</scope>
    <source>
        <strain evidence="4 5">ApMUC09</strain>
    </source>
</reference>
<accession>A0A0F3NCH9</accession>
<dbReference type="InterPro" id="IPR044005">
    <property type="entry name" value="DZR_2"/>
</dbReference>
<dbReference type="InterPro" id="IPR000836">
    <property type="entry name" value="PRTase_dom"/>
</dbReference>
<dbReference type="PANTHER" id="PTHR47505:SF1">
    <property type="entry name" value="DNA UTILIZATION PROTEIN YHGH"/>
    <property type="match status" value="1"/>
</dbReference>
<dbReference type="InterPro" id="IPR051910">
    <property type="entry name" value="ComF/GntX_DNA_util-trans"/>
</dbReference>
<organism evidence="4 5">
    <name type="scientific">Anaplasma phagocytophilum str. ApMUC09</name>
    <dbReference type="NCBI Taxonomy" id="1359152"/>
    <lineage>
        <taxon>Bacteria</taxon>
        <taxon>Pseudomonadati</taxon>
        <taxon>Pseudomonadota</taxon>
        <taxon>Alphaproteobacteria</taxon>
        <taxon>Rickettsiales</taxon>
        <taxon>Anaplasmataceae</taxon>
        <taxon>Anaplasma</taxon>
        <taxon>phagocytophilum group</taxon>
    </lineage>
</organism>
<feature type="domain" description="Double zinc ribbon" evidence="3">
    <location>
        <begin position="26"/>
        <end position="80"/>
    </location>
</feature>
<dbReference type="PANTHER" id="PTHR47505">
    <property type="entry name" value="DNA UTILIZATION PROTEIN YHGH"/>
    <property type="match status" value="1"/>
</dbReference>
<dbReference type="AlphaFoldDB" id="A0A0F3NCH9"/>
<comment type="caution">
    <text evidence="4">The sequence shown here is derived from an EMBL/GenBank/DDBJ whole genome shotgun (WGS) entry which is preliminary data.</text>
</comment>
<comment type="similarity">
    <text evidence="1">Belongs to the ComF/GntX family.</text>
</comment>
<gene>
    <name evidence="4" type="ORF">APHMUC_1130</name>
</gene>
<dbReference type="Pfam" id="PF00156">
    <property type="entry name" value="Pribosyltran"/>
    <property type="match status" value="1"/>
</dbReference>
<dbReference type="InterPro" id="IPR029057">
    <property type="entry name" value="PRTase-like"/>
</dbReference>
<feature type="domain" description="Phosphoribosyltransferase" evidence="2">
    <location>
        <begin position="155"/>
        <end position="248"/>
    </location>
</feature>
<dbReference type="Gene3D" id="3.40.50.2020">
    <property type="match status" value="1"/>
</dbReference>
<evidence type="ECO:0000259" key="2">
    <source>
        <dbReference type="Pfam" id="PF00156"/>
    </source>
</evidence>
<evidence type="ECO:0000313" key="5">
    <source>
        <dbReference type="Proteomes" id="UP000033441"/>
    </source>
</evidence>
<protein>
    <submittedName>
        <fullName evidence="4">Phosphoribosyl transferase domain protein</fullName>
    </submittedName>
</protein>
<dbReference type="EMBL" id="LANV01000001">
    <property type="protein sequence ID" value="KJV64589.1"/>
    <property type="molecule type" value="Genomic_DNA"/>
</dbReference>